<feature type="transmembrane region" description="Helical" evidence="1">
    <location>
        <begin position="17"/>
        <end position="40"/>
    </location>
</feature>
<gene>
    <name evidence="2" type="ORF">CDES_10430</name>
</gene>
<dbReference type="AlphaFoldDB" id="A0A0M4CYF3"/>
<organism evidence="2 3">
    <name type="scientific">Corynebacterium deserti GIMN1.010</name>
    <dbReference type="NCBI Taxonomy" id="931089"/>
    <lineage>
        <taxon>Bacteria</taxon>
        <taxon>Bacillati</taxon>
        <taxon>Actinomycetota</taxon>
        <taxon>Actinomycetes</taxon>
        <taxon>Mycobacteriales</taxon>
        <taxon>Corynebacteriaceae</taxon>
        <taxon>Corynebacterium</taxon>
    </lineage>
</organism>
<name>A0A0M4CYF3_9CORY</name>
<dbReference type="STRING" id="931089.CDES_10430"/>
<keyword evidence="1" id="KW-0812">Transmembrane</keyword>
<reference evidence="2 3" key="1">
    <citation type="submission" date="2014-08" db="EMBL/GenBank/DDBJ databases">
        <title>Complete genome sequence of Corynebacterium deserti GIMN1.010 (=DSM 45689), isolated from desert sand in western China.</title>
        <authorList>
            <person name="Ruckert C."/>
            <person name="Albersmeier A."/>
            <person name="Kalinowski J."/>
        </authorList>
    </citation>
    <scope>NUCLEOTIDE SEQUENCE [LARGE SCALE GENOMIC DNA]</scope>
    <source>
        <strain evidence="2 3">GIMN1.010</strain>
    </source>
</reference>
<dbReference type="OrthoDB" id="4427626at2"/>
<evidence type="ECO:0000313" key="3">
    <source>
        <dbReference type="Proteomes" id="UP000068067"/>
    </source>
</evidence>
<dbReference type="EMBL" id="CP009220">
    <property type="protein sequence ID" value="ALC06462.1"/>
    <property type="molecule type" value="Genomic_DNA"/>
</dbReference>
<protein>
    <submittedName>
        <fullName evidence="2">Putative membrane protein</fullName>
    </submittedName>
</protein>
<dbReference type="Proteomes" id="UP000068067">
    <property type="component" value="Chromosome"/>
</dbReference>
<proteinExistence type="predicted"/>
<evidence type="ECO:0000313" key="2">
    <source>
        <dbReference type="EMBL" id="ALC06462.1"/>
    </source>
</evidence>
<dbReference type="RefSeq" id="WP_053545396.1">
    <property type="nucleotide sequence ID" value="NZ_CP009220.1"/>
</dbReference>
<evidence type="ECO:0000256" key="1">
    <source>
        <dbReference type="SAM" id="Phobius"/>
    </source>
</evidence>
<dbReference type="PATRIC" id="fig|931089.4.peg.2109"/>
<accession>A0A0M4CYF3</accession>
<keyword evidence="1" id="KW-0472">Membrane</keyword>
<sequence>MTAFLDWISQHVTTAPLWIQSPIVILGSVLVCTVLAVILLRGVDIIGAWVHKIGPSKSSADSSGKGEKP</sequence>
<dbReference type="KEGG" id="cdx:CDES_10430"/>
<keyword evidence="3" id="KW-1185">Reference proteome</keyword>
<keyword evidence="1" id="KW-1133">Transmembrane helix</keyword>